<comment type="caution">
    <text evidence="1">The sequence shown here is derived from an EMBL/GenBank/DDBJ whole genome shotgun (WGS) entry which is preliminary data.</text>
</comment>
<proteinExistence type="predicted"/>
<sequence length="659" mass="74496">MGKEGKISQYRERLDRTLASPELTNEETLRNLVKNQLNSSGDGFGECSESVVQRKTVEVSKFLDMLRSASVDDDGVSKASEGSHREWKLKQDNEEFRVMYREGPEGTPLHSLLVEGYVEGPVDACLCVSWESTLYRKWWPQYNFPLFKITALQCLQKVQICEQISLVRMKVTWPLSAREAIVHYFMFEYFQDDLIVLLFNTIDDVKSIDKNTHGFTNDGIPEAKDVVRIEVVGGVAIQKVTQERSYFRTIARMDVKVDFVPPSLINFISRQLIGSGFRLYQKAVASASSDSEEYSKALQEPLYARIREVLYSRKESKETLKTEEPKNDTSILPEEHLIEDMQDGPSDAEQNVISINHACESSPNNALVTDKKLVVEIDESLREKELRHDSCIMPEEHLIGGMQDGLSDVEQNAHNVNHASESLPNDAQVTERKAVNEIEEEESEESTYLEESDKDMDQSFADKIPENCHVNVKTNVSISPRVQQALETLEKAIHIVREHGFNGQSSPSLLLTNKKPPNTEKGDNKDTNSSEDEVCTKVEVSKKETVEKTGNESRNSSGIQDDRQAGSNSYLREVNHNRIVPASPEDDLANLGETNQVSLSSSQNGTMVKTPVSDQTMHANNKQPSTEANVIHENYINEKKKLSRRKKHWICCFFPLNSA</sequence>
<dbReference type="EMBL" id="CM047744">
    <property type="protein sequence ID" value="KAJ0028860.1"/>
    <property type="molecule type" value="Genomic_DNA"/>
</dbReference>
<protein>
    <submittedName>
        <fullName evidence="1">Uncharacterized protein</fullName>
    </submittedName>
</protein>
<keyword evidence="2" id="KW-1185">Reference proteome</keyword>
<accession>A0ACC0Y430</accession>
<dbReference type="Proteomes" id="UP001163603">
    <property type="component" value="Chromosome 9"/>
</dbReference>
<organism evidence="1 2">
    <name type="scientific">Pistacia integerrima</name>
    <dbReference type="NCBI Taxonomy" id="434235"/>
    <lineage>
        <taxon>Eukaryota</taxon>
        <taxon>Viridiplantae</taxon>
        <taxon>Streptophyta</taxon>
        <taxon>Embryophyta</taxon>
        <taxon>Tracheophyta</taxon>
        <taxon>Spermatophyta</taxon>
        <taxon>Magnoliopsida</taxon>
        <taxon>eudicotyledons</taxon>
        <taxon>Gunneridae</taxon>
        <taxon>Pentapetalae</taxon>
        <taxon>rosids</taxon>
        <taxon>malvids</taxon>
        <taxon>Sapindales</taxon>
        <taxon>Anacardiaceae</taxon>
        <taxon>Pistacia</taxon>
    </lineage>
</organism>
<evidence type="ECO:0000313" key="1">
    <source>
        <dbReference type="EMBL" id="KAJ0028860.1"/>
    </source>
</evidence>
<reference evidence="2" key="1">
    <citation type="journal article" date="2023" name="G3 (Bethesda)">
        <title>Genome assembly and association tests identify interacting loci associated with vigor, precocity, and sex in interspecific pistachio rootstocks.</title>
        <authorList>
            <person name="Palmer W."/>
            <person name="Jacygrad E."/>
            <person name="Sagayaradj S."/>
            <person name="Cavanaugh K."/>
            <person name="Han R."/>
            <person name="Bertier L."/>
            <person name="Beede B."/>
            <person name="Kafkas S."/>
            <person name="Golino D."/>
            <person name="Preece J."/>
            <person name="Michelmore R."/>
        </authorList>
    </citation>
    <scope>NUCLEOTIDE SEQUENCE [LARGE SCALE GENOMIC DNA]</scope>
</reference>
<evidence type="ECO:0000313" key="2">
    <source>
        <dbReference type="Proteomes" id="UP001163603"/>
    </source>
</evidence>
<gene>
    <name evidence="1" type="ORF">Pint_36203</name>
</gene>
<name>A0ACC0Y430_9ROSI</name>